<dbReference type="Gramene" id="OMERI07G01820.1">
    <property type="protein sequence ID" value="OMERI07G01820.1"/>
    <property type="gene ID" value="OMERI07G01820"/>
</dbReference>
<proteinExistence type="predicted"/>
<evidence type="ECO:0000313" key="2">
    <source>
        <dbReference type="EnsemblPlants" id="OMERI07G01820.1"/>
    </source>
</evidence>
<keyword evidence="3" id="KW-1185">Reference proteome</keyword>
<dbReference type="Proteomes" id="UP000008021">
    <property type="component" value="Chromosome 7"/>
</dbReference>
<protein>
    <submittedName>
        <fullName evidence="2">Uncharacterized protein</fullName>
    </submittedName>
</protein>
<dbReference type="HOGENOM" id="CLU_2214166_0_0_1"/>
<feature type="region of interest" description="Disordered" evidence="1">
    <location>
        <begin position="88"/>
        <end position="107"/>
    </location>
</feature>
<organism evidence="2">
    <name type="scientific">Oryza meridionalis</name>
    <dbReference type="NCBI Taxonomy" id="40149"/>
    <lineage>
        <taxon>Eukaryota</taxon>
        <taxon>Viridiplantae</taxon>
        <taxon>Streptophyta</taxon>
        <taxon>Embryophyta</taxon>
        <taxon>Tracheophyta</taxon>
        <taxon>Spermatophyta</taxon>
        <taxon>Magnoliopsida</taxon>
        <taxon>Liliopsida</taxon>
        <taxon>Poales</taxon>
        <taxon>Poaceae</taxon>
        <taxon>BOP clade</taxon>
        <taxon>Oryzoideae</taxon>
        <taxon>Oryzeae</taxon>
        <taxon>Oryzinae</taxon>
        <taxon>Oryza</taxon>
    </lineage>
</organism>
<name>A0A0E0E7G5_9ORYZ</name>
<accession>A0A0E0E7G5</accession>
<reference evidence="2" key="1">
    <citation type="submission" date="2015-04" db="UniProtKB">
        <authorList>
            <consortium name="EnsemblPlants"/>
        </authorList>
    </citation>
    <scope>IDENTIFICATION</scope>
</reference>
<reference evidence="2" key="2">
    <citation type="submission" date="2018-05" db="EMBL/GenBank/DDBJ databases">
        <title>OmerRS3 (Oryza meridionalis Reference Sequence Version 3).</title>
        <authorList>
            <person name="Zhang J."/>
            <person name="Kudrna D."/>
            <person name="Lee S."/>
            <person name="Talag J."/>
            <person name="Welchert J."/>
            <person name="Wing R.A."/>
        </authorList>
    </citation>
    <scope>NUCLEOTIDE SEQUENCE [LARGE SCALE GENOMIC DNA]</scope>
    <source>
        <strain evidence="2">cv. OR44</strain>
    </source>
</reference>
<evidence type="ECO:0000256" key="1">
    <source>
        <dbReference type="SAM" id="MobiDB-lite"/>
    </source>
</evidence>
<feature type="compositionally biased region" description="Basic and acidic residues" evidence="1">
    <location>
        <begin position="40"/>
        <end position="50"/>
    </location>
</feature>
<dbReference type="EnsemblPlants" id="OMERI07G01820.1">
    <property type="protein sequence ID" value="OMERI07G01820.1"/>
    <property type="gene ID" value="OMERI07G01820"/>
</dbReference>
<dbReference type="AlphaFoldDB" id="A0A0E0E7G5"/>
<sequence length="107" mass="10690">MPQNTQSRGATAAGPSLDGSATAGRCAVAGRRSRGGGAGEGERDGRRDGELGGAESSGARHGSGGEERQERGRAHRPSSIAMACSTCLSSSDAGVPTSDHDQATSDY</sequence>
<feature type="region of interest" description="Disordered" evidence="1">
    <location>
        <begin position="1"/>
        <end position="79"/>
    </location>
</feature>
<feature type="compositionally biased region" description="Basic and acidic residues" evidence="1">
    <location>
        <begin position="98"/>
        <end position="107"/>
    </location>
</feature>
<evidence type="ECO:0000313" key="3">
    <source>
        <dbReference type="Proteomes" id="UP000008021"/>
    </source>
</evidence>
<feature type="compositionally biased region" description="Basic and acidic residues" evidence="1">
    <location>
        <begin position="63"/>
        <end position="72"/>
    </location>
</feature>